<dbReference type="Gene3D" id="1.10.274.10">
    <property type="entry name" value="PtsI, HPr-binding domain"/>
    <property type="match status" value="1"/>
</dbReference>
<evidence type="ECO:0000256" key="11">
    <source>
        <dbReference type="ARBA" id="ARBA00022679"/>
    </source>
</evidence>
<dbReference type="Gene3D" id="3.50.30.10">
    <property type="entry name" value="Phosphohistidine domain"/>
    <property type="match status" value="1"/>
</dbReference>
<evidence type="ECO:0000256" key="5">
    <source>
        <dbReference type="ARBA" id="ARBA00007837"/>
    </source>
</evidence>
<dbReference type="GO" id="GO:0016301">
    <property type="term" value="F:kinase activity"/>
    <property type="evidence" value="ECO:0007669"/>
    <property type="project" value="UniProtKB-KW"/>
</dbReference>
<comment type="similarity">
    <text evidence="5 17">Belongs to the PEP-utilizing enzyme family.</text>
</comment>
<evidence type="ECO:0000256" key="12">
    <source>
        <dbReference type="ARBA" id="ARBA00022683"/>
    </source>
</evidence>
<evidence type="ECO:0000256" key="1">
    <source>
        <dbReference type="ARBA" id="ARBA00000683"/>
    </source>
</evidence>
<dbReference type="PRINTS" id="PR01736">
    <property type="entry name" value="PHPHTRNFRASE"/>
</dbReference>
<comment type="function">
    <text evidence="3 17">General (non sugar-specific) component of the phosphoenolpyruvate-dependent sugar phosphotransferase system (sugar PTS). This major carbohydrate active-transport system catalyzes the phosphorylation of incoming sugar substrates concomitantly with their translocation across the cell membrane. Enzyme I transfers the phosphoryl group from phosphoenolpyruvate (PEP) to the phosphoryl carrier protein (HPr).</text>
</comment>
<dbReference type="InterPro" id="IPR000121">
    <property type="entry name" value="PEP_util_C"/>
</dbReference>
<feature type="binding site" evidence="20">
    <location>
        <position position="467"/>
    </location>
    <ligand>
        <name>Mg(2+)</name>
        <dbReference type="ChEBI" id="CHEBI:18420"/>
    </ligand>
</feature>
<keyword evidence="13 17" id="KW-0479">Metal-binding</keyword>
<evidence type="ECO:0000313" key="25">
    <source>
        <dbReference type="EMBL" id="EME70160.1"/>
    </source>
</evidence>
<comment type="subcellular location">
    <subcellularLocation>
        <location evidence="4 17">Cytoplasm</location>
    </subcellularLocation>
</comment>
<keyword evidence="12 17" id="KW-0598">Phosphotransferase system</keyword>
<feature type="domain" description="PEP-utilising enzyme mobile" evidence="22">
    <location>
        <begin position="188"/>
        <end position="260"/>
    </location>
</feature>
<feature type="binding site" evidence="19">
    <location>
        <position position="331"/>
    </location>
    <ligand>
        <name>phosphoenolpyruvate</name>
        <dbReference type="ChEBI" id="CHEBI:58702"/>
    </ligand>
</feature>
<dbReference type="InterPro" id="IPR015813">
    <property type="entry name" value="Pyrv/PenolPyrv_kinase-like_dom"/>
</dbReference>
<keyword evidence="15 17" id="KW-0460">Magnesium</keyword>
<dbReference type="GO" id="GO:0009401">
    <property type="term" value="P:phosphoenolpyruvate-dependent sugar phosphotransferase system"/>
    <property type="evidence" value="ECO:0007669"/>
    <property type="project" value="UniProtKB-KW"/>
</dbReference>
<comment type="caution">
    <text evidence="25">The sequence shown here is derived from an EMBL/GenBank/DDBJ whole genome shotgun (WGS) entry which is preliminary data.</text>
</comment>
<protein>
    <recommendedName>
        <fullName evidence="7 17">Phosphoenolpyruvate-protein phosphotransferase</fullName>
        <ecNumber evidence="6 17">2.7.3.9</ecNumber>
    </recommendedName>
    <alternativeName>
        <fullName evidence="16 17">Phosphotransferase system, enzyme I</fullName>
    </alternativeName>
</protein>
<dbReference type="InterPro" id="IPR023151">
    <property type="entry name" value="PEP_util_CS"/>
</dbReference>
<evidence type="ECO:0000256" key="14">
    <source>
        <dbReference type="ARBA" id="ARBA00022777"/>
    </source>
</evidence>
<evidence type="ECO:0000259" key="24">
    <source>
        <dbReference type="Pfam" id="PF05524"/>
    </source>
</evidence>
<feature type="active site" description="Proton donor" evidence="18">
    <location>
        <position position="538"/>
    </location>
</feature>
<keyword evidence="25" id="KW-0670">Pyruvate</keyword>
<evidence type="ECO:0000256" key="3">
    <source>
        <dbReference type="ARBA" id="ARBA00002728"/>
    </source>
</evidence>
<evidence type="ECO:0000256" key="13">
    <source>
        <dbReference type="ARBA" id="ARBA00022723"/>
    </source>
</evidence>
<evidence type="ECO:0000256" key="15">
    <source>
        <dbReference type="ARBA" id="ARBA00022842"/>
    </source>
</evidence>
<dbReference type="InterPro" id="IPR040442">
    <property type="entry name" value="Pyrv_kinase-like_dom_sf"/>
</dbReference>
<evidence type="ECO:0000259" key="22">
    <source>
        <dbReference type="Pfam" id="PF00391"/>
    </source>
</evidence>
<feature type="domain" description="PEP-utilising enzyme C-terminal" evidence="23">
    <location>
        <begin position="289"/>
        <end position="577"/>
    </location>
</feature>
<dbReference type="OrthoDB" id="9765468at2"/>
<dbReference type="InterPro" id="IPR024692">
    <property type="entry name" value="PTS_EI"/>
</dbReference>
<dbReference type="RefSeq" id="WP_008616801.1">
    <property type="nucleotide sequence ID" value="NZ_AONQ01000021.1"/>
</dbReference>
<organism evidence="25 26">
    <name type="scientific">Paramagnetospirillum caucaseum</name>
    <dbReference type="NCBI Taxonomy" id="1244869"/>
    <lineage>
        <taxon>Bacteria</taxon>
        <taxon>Pseudomonadati</taxon>
        <taxon>Pseudomonadota</taxon>
        <taxon>Alphaproteobacteria</taxon>
        <taxon>Rhodospirillales</taxon>
        <taxon>Magnetospirillaceae</taxon>
        <taxon>Paramagnetospirillum</taxon>
    </lineage>
</organism>
<dbReference type="SUPFAM" id="SSF51621">
    <property type="entry name" value="Phosphoenolpyruvate/pyruvate domain"/>
    <property type="match status" value="1"/>
</dbReference>
<dbReference type="Pfam" id="PF05524">
    <property type="entry name" value="PEP-utilisers_N"/>
    <property type="match status" value="1"/>
</dbReference>
<dbReference type="GO" id="GO:0005737">
    <property type="term" value="C:cytoplasm"/>
    <property type="evidence" value="ECO:0007669"/>
    <property type="project" value="UniProtKB-SubCell"/>
</dbReference>
<evidence type="ECO:0000256" key="2">
    <source>
        <dbReference type="ARBA" id="ARBA00001946"/>
    </source>
</evidence>
<proteinExistence type="inferred from homology"/>
<evidence type="ECO:0000256" key="16">
    <source>
        <dbReference type="ARBA" id="ARBA00033235"/>
    </source>
</evidence>
<dbReference type="PANTHER" id="PTHR46244:SF3">
    <property type="entry name" value="PHOSPHOENOLPYRUVATE-PROTEIN PHOSPHOTRANSFERASE"/>
    <property type="match status" value="1"/>
</dbReference>
<dbReference type="Pfam" id="PF00391">
    <property type="entry name" value="PEP-utilizers"/>
    <property type="match status" value="1"/>
</dbReference>
<dbReference type="InterPro" id="IPR036637">
    <property type="entry name" value="Phosphohistidine_dom_sf"/>
</dbReference>
<reference evidence="25 26" key="1">
    <citation type="journal article" date="2014" name="Genome Announc.">
        <title>Draft Genome Sequence of Magnetospirillum sp. Strain SO-1, a Freshwater Magnetotactic Bacterium Isolated from the Ol'khovka River, Russia.</title>
        <authorList>
            <person name="Grouzdev D.S."/>
            <person name="Dziuba M.V."/>
            <person name="Sukhacheva M.S."/>
            <person name="Mardanov A.V."/>
            <person name="Beletskiy A.V."/>
            <person name="Kuznetsov B.B."/>
            <person name="Skryabin K.G."/>
        </authorList>
    </citation>
    <scope>NUCLEOTIDE SEQUENCE [LARGE SCALE GENOMIC DNA]</scope>
    <source>
        <strain evidence="25 26">SO-1</strain>
    </source>
</reference>
<evidence type="ECO:0000256" key="17">
    <source>
        <dbReference type="PIRNR" id="PIRNR000732"/>
    </source>
</evidence>
<dbReference type="PATRIC" id="fig|1244869.3.peg.1922"/>
<dbReference type="PANTHER" id="PTHR46244">
    <property type="entry name" value="PHOSPHOENOLPYRUVATE-PROTEIN PHOSPHOTRANSFERASE"/>
    <property type="match status" value="1"/>
</dbReference>
<comment type="cofactor">
    <cofactor evidence="2 17 20">
        <name>Mg(2+)</name>
        <dbReference type="ChEBI" id="CHEBI:18420"/>
    </cofactor>
</comment>
<evidence type="ECO:0000256" key="10">
    <source>
        <dbReference type="ARBA" id="ARBA00022597"/>
    </source>
</evidence>
<dbReference type="SUPFAM" id="SSF47831">
    <property type="entry name" value="Enzyme I of the PEP:sugar phosphotransferase system HPr-binding (sub)domain"/>
    <property type="match status" value="1"/>
</dbReference>
<evidence type="ECO:0000256" key="7">
    <source>
        <dbReference type="ARBA" id="ARBA00016544"/>
    </source>
</evidence>
<dbReference type="GO" id="GO:0008965">
    <property type="term" value="F:phosphoenolpyruvate-protein phosphotransferase activity"/>
    <property type="evidence" value="ECO:0007669"/>
    <property type="project" value="UniProtKB-EC"/>
</dbReference>
<keyword evidence="10 17" id="KW-0762">Sugar transport</keyword>
<feature type="domain" description="Phosphotransferase system enzyme I N-terminal" evidence="24">
    <location>
        <begin position="36"/>
        <end position="161"/>
    </location>
</feature>
<dbReference type="GO" id="GO:0046872">
    <property type="term" value="F:metal ion binding"/>
    <property type="evidence" value="ECO:0007669"/>
    <property type="project" value="UniProtKB-KW"/>
</dbReference>
<accession>M2Z775</accession>
<gene>
    <name evidence="25" type="ORF">H261_09507</name>
</gene>
<evidence type="ECO:0000256" key="18">
    <source>
        <dbReference type="PIRSR" id="PIRSR000732-1"/>
    </source>
</evidence>
<feature type="binding site" evidence="19">
    <location>
        <position position="501"/>
    </location>
    <ligand>
        <name>phosphoenolpyruvate</name>
        <dbReference type="ChEBI" id="CHEBI:58702"/>
    </ligand>
</feature>
<dbReference type="InterPro" id="IPR006318">
    <property type="entry name" value="PTS_EI-like"/>
</dbReference>
<evidence type="ECO:0000259" key="23">
    <source>
        <dbReference type="Pfam" id="PF02896"/>
    </source>
</evidence>
<keyword evidence="11 17" id="KW-0808">Transferase</keyword>
<evidence type="ECO:0000256" key="21">
    <source>
        <dbReference type="SAM" id="MobiDB-lite"/>
    </source>
</evidence>
<dbReference type="SUPFAM" id="SSF52009">
    <property type="entry name" value="Phosphohistidine domain"/>
    <property type="match status" value="1"/>
</dbReference>
<feature type="binding site" evidence="19">
    <location>
        <begin position="490"/>
        <end position="491"/>
    </location>
    <ligand>
        <name>phosphoenolpyruvate</name>
        <dbReference type="ChEBI" id="CHEBI:58702"/>
    </ligand>
</feature>
<feature type="binding site" evidence="19">
    <location>
        <position position="367"/>
    </location>
    <ligand>
        <name>phosphoenolpyruvate</name>
        <dbReference type="ChEBI" id="CHEBI:58702"/>
    </ligand>
</feature>
<dbReference type="EMBL" id="AONQ01000021">
    <property type="protein sequence ID" value="EME70160.1"/>
    <property type="molecule type" value="Genomic_DNA"/>
</dbReference>
<evidence type="ECO:0000313" key="26">
    <source>
        <dbReference type="Proteomes" id="UP000011744"/>
    </source>
</evidence>
<feature type="binding site" evidence="20">
    <location>
        <position position="491"/>
    </location>
    <ligand>
        <name>Mg(2+)</name>
        <dbReference type="ChEBI" id="CHEBI:18420"/>
    </ligand>
</feature>
<keyword evidence="14 17" id="KW-0418">Kinase</keyword>
<feature type="active site" description="Tele-phosphohistidine intermediate" evidence="18">
    <location>
        <position position="224"/>
    </location>
</feature>
<dbReference type="InterPro" id="IPR036618">
    <property type="entry name" value="PtsI_HPr-bd_sf"/>
</dbReference>
<dbReference type="InterPro" id="IPR008279">
    <property type="entry name" value="PEP-util_enz_mobile_dom"/>
</dbReference>
<dbReference type="eggNOG" id="COG1080">
    <property type="taxonomic scope" value="Bacteria"/>
</dbReference>
<dbReference type="AlphaFoldDB" id="M2Z775"/>
<dbReference type="Gene3D" id="3.20.20.60">
    <property type="entry name" value="Phosphoenolpyruvate-binding domains"/>
    <property type="match status" value="1"/>
</dbReference>
<dbReference type="Pfam" id="PF02896">
    <property type="entry name" value="PEP-utilizers_C"/>
    <property type="match status" value="1"/>
</dbReference>
<feature type="region of interest" description="Disordered" evidence="21">
    <location>
        <begin position="1"/>
        <end position="27"/>
    </location>
</feature>
<dbReference type="InterPro" id="IPR008731">
    <property type="entry name" value="PTS_EIN"/>
</dbReference>
<dbReference type="PROSITE" id="PS00742">
    <property type="entry name" value="PEP_ENZYMES_2"/>
    <property type="match status" value="1"/>
</dbReference>
<evidence type="ECO:0000256" key="6">
    <source>
        <dbReference type="ARBA" id="ARBA00012232"/>
    </source>
</evidence>
<feature type="compositionally biased region" description="Low complexity" evidence="21">
    <location>
        <begin position="1"/>
        <end position="25"/>
    </location>
</feature>
<dbReference type="PIRSF" id="PIRSF000732">
    <property type="entry name" value="PTS_enzyme_I"/>
    <property type="match status" value="1"/>
</dbReference>
<evidence type="ECO:0000256" key="4">
    <source>
        <dbReference type="ARBA" id="ARBA00004496"/>
    </source>
</evidence>
<keyword evidence="8 17" id="KW-0813">Transport</keyword>
<comment type="catalytic activity">
    <reaction evidence="1 17">
        <text>L-histidyl-[protein] + phosphoenolpyruvate = N(pros)-phospho-L-histidyl-[protein] + pyruvate</text>
        <dbReference type="Rhea" id="RHEA:23880"/>
        <dbReference type="Rhea" id="RHEA-COMP:9745"/>
        <dbReference type="Rhea" id="RHEA-COMP:9746"/>
        <dbReference type="ChEBI" id="CHEBI:15361"/>
        <dbReference type="ChEBI" id="CHEBI:29979"/>
        <dbReference type="ChEBI" id="CHEBI:58702"/>
        <dbReference type="ChEBI" id="CHEBI:64837"/>
        <dbReference type="EC" id="2.7.3.9"/>
    </reaction>
</comment>
<name>M2Z775_9PROT</name>
<dbReference type="EC" id="2.7.3.9" evidence="6 17"/>
<evidence type="ECO:0000256" key="9">
    <source>
        <dbReference type="ARBA" id="ARBA00022490"/>
    </source>
</evidence>
<evidence type="ECO:0000256" key="20">
    <source>
        <dbReference type="PIRSR" id="PIRSR000732-3"/>
    </source>
</evidence>
<keyword evidence="9 17" id="KW-0963">Cytoplasm</keyword>
<keyword evidence="26" id="KW-1185">Reference proteome</keyword>
<evidence type="ECO:0000256" key="8">
    <source>
        <dbReference type="ARBA" id="ARBA00022448"/>
    </source>
</evidence>
<evidence type="ECO:0000256" key="19">
    <source>
        <dbReference type="PIRSR" id="PIRSR000732-2"/>
    </source>
</evidence>
<dbReference type="NCBIfam" id="TIGR01417">
    <property type="entry name" value="PTS_I_fam"/>
    <property type="match status" value="1"/>
</dbReference>
<dbReference type="InterPro" id="IPR050499">
    <property type="entry name" value="PEP-utilizing_PTS_enzyme"/>
</dbReference>
<sequence length="607" mass="64790">MATRGGSKAGGRARAAAHPATATGGEPVRAELVRDGLGVSRGIAIGTLYLHDSGTITVPELRIPAARLDAECVRFTEAAANAGHQVEQLQDKAGRLGGAAGEELGYLLDAYRQMLHGSRLLRGVETRIRAERINAEAAVQQEINEIVRGFEAMDDPYLAARVADIKDIGRRLLRALTNTAYRPFTALPRNAVIIAEEMTPADTALLDPAQVAGLAAVMGGSEGHTAIMARSLGLPSVLGIADLLTGVKGGETVIVDGTNGLVVINPQPETLAFYRRERAAFLKARRVLSRLKDVPAVTRDGGRIGLQANMELPNEVGAVLDSGAEGIGLLRSEFLFMNRDDVPSEDEQYGILKDVIERMGGRTVTVRTFDAGGDKLAPALGCTIGPNPSLGLRAIRLGLARQDLLEAQLAAILRAAWHGPVRILIPMIATVGELRATREVMNRVIRRLRKAGMPLPDPLPPLGAMIEIPGAALSADAIAWHADFFAIGTNDLVQYTLAIDRADEAVAHLYNPLHPAVLRLIQFTTQAAHRANIPVSVCGEMAGDPRYAPLLLGLGLRELSMTTSNLPVVKNRIRSLNLVAAEGLGRTIMEQTDSGKIGQLLDNFEGR</sequence>
<dbReference type="STRING" id="1244869.H261_09507"/>
<dbReference type="Proteomes" id="UP000011744">
    <property type="component" value="Unassembled WGS sequence"/>
</dbReference>